<dbReference type="EMBL" id="OU466857">
    <property type="protein sequence ID" value="CAH2038004.1"/>
    <property type="molecule type" value="Genomic_DNA"/>
</dbReference>
<organism evidence="1 2">
    <name type="scientific">Thlaspi arvense</name>
    <name type="common">Field penny-cress</name>
    <dbReference type="NCBI Taxonomy" id="13288"/>
    <lineage>
        <taxon>Eukaryota</taxon>
        <taxon>Viridiplantae</taxon>
        <taxon>Streptophyta</taxon>
        <taxon>Embryophyta</taxon>
        <taxon>Tracheophyta</taxon>
        <taxon>Spermatophyta</taxon>
        <taxon>Magnoliopsida</taxon>
        <taxon>eudicotyledons</taxon>
        <taxon>Gunneridae</taxon>
        <taxon>Pentapetalae</taxon>
        <taxon>rosids</taxon>
        <taxon>malvids</taxon>
        <taxon>Brassicales</taxon>
        <taxon>Brassicaceae</taxon>
        <taxon>Thlaspideae</taxon>
        <taxon>Thlaspi</taxon>
    </lineage>
</organism>
<dbReference type="Proteomes" id="UP000836841">
    <property type="component" value="Chromosome 1"/>
</dbReference>
<accession>A0AAU9RC26</accession>
<sequence>MSHSEEFLAFQFWRYLCHVRLNNRNKEKAEALLSEFADEDDEAAIYTTWSSFSICQHVLTAISFKLEIYYLNRDLWRMYLLSMAHRRSKLQRRQIIKKKLVPYRPDSPKDLGR</sequence>
<keyword evidence="2" id="KW-1185">Reference proteome</keyword>
<name>A0AAU9RC26_THLAR</name>
<reference evidence="1 2" key="1">
    <citation type="submission" date="2022-03" db="EMBL/GenBank/DDBJ databases">
        <authorList>
            <person name="Nunn A."/>
            <person name="Chopra R."/>
            <person name="Nunn A."/>
            <person name="Contreras Garrido A."/>
        </authorList>
    </citation>
    <scope>NUCLEOTIDE SEQUENCE [LARGE SCALE GENOMIC DNA]</scope>
</reference>
<proteinExistence type="predicted"/>
<evidence type="ECO:0000313" key="1">
    <source>
        <dbReference type="EMBL" id="CAH2038004.1"/>
    </source>
</evidence>
<gene>
    <name evidence="1" type="ORF">TAV2_LOCUS982</name>
</gene>
<dbReference type="AlphaFoldDB" id="A0AAU9RC26"/>
<evidence type="ECO:0000313" key="2">
    <source>
        <dbReference type="Proteomes" id="UP000836841"/>
    </source>
</evidence>
<protein>
    <submittedName>
        <fullName evidence="1">Uncharacterized protein</fullName>
    </submittedName>
</protein>